<feature type="domain" description="Heterokaryon incompatibility" evidence="2">
    <location>
        <begin position="117"/>
        <end position="270"/>
    </location>
</feature>
<proteinExistence type="predicted"/>
<evidence type="ECO:0000313" key="4">
    <source>
        <dbReference type="Proteomes" id="UP000800040"/>
    </source>
</evidence>
<gene>
    <name evidence="3" type="ORF">BDW02DRAFT_584566</name>
</gene>
<dbReference type="PANTHER" id="PTHR24148:SF64">
    <property type="entry name" value="HETEROKARYON INCOMPATIBILITY DOMAIN-CONTAINING PROTEIN"/>
    <property type="match status" value="1"/>
</dbReference>
<dbReference type="Pfam" id="PF26639">
    <property type="entry name" value="Het-6_barrel"/>
    <property type="match status" value="1"/>
</dbReference>
<feature type="compositionally biased region" description="Acidic residues" evidence="1">
    <location>
        <begin position="567"/>
        <end position="604"/>
    </location>
</feature>
<evidence type="ECO:0000313" key="3">
    <source>
        <dbReference type="EMBL" id="KAF1828324.1"/>
    </source>
</evidence>
<organism evidence="3 4">
    <name type="scientific">Decorospora gaudefroyi</name>
    <dbReference type="NCBI Taxonomy" id="184978"/>
    <lineage>
        <taxon>Eukaryota</taxon>
        <taxon>Fungi</taxon>
        <taxon>Dikarya</taxon>
        <taxon>Ascomycota</taxon>
        <taxon>Pezizomycotina</taxon>
        <taxon>Dothideomycetes</taxon>
        <taxon>Pleosporomycetidae</taxon>
        <taxon>Pleosporales</taxon>
        <taxon>Pleosporineae</taxon>
        <taxon>Pleosporaceae</taxon>
        <taxon>Decorospora</taxon>
    </lineage>
</organism>
<name>A0A6A5K1L8_9PLEO</name>
<protein>
    <submittedName>
        <fullName evidence="3">HET-domain-containing protein</fullName>
    </submittedName>
</protein>
<dbReference type="PANTHER" id="PTHR24148">
    <property type="entry name" value="ANKYRIN REPEAT DOMAIN-CONTAINING PROTEIN 39 HOMOLOG-RELATED"/>
    <property type="match status" value="1"/>
</dbReference>
<dbReference type="OrthoDB" id="2157530at2759"/>
<dbReference type="Pfam" id="PF06985">
    <property type="entry name" value="HET"/>
    <property type="match status" value="1"/>
</dbReference>
<dbReference type="EMBL" id="ML975568">
    <property type="protein sequence ID" value="KAF1828324.1"/>
    <property type="molecule type" value="Genomic_DNA"/>
</dbReference>
<keyword evidence="4" id="KW-1185">Reference proteome</keyword>
<feature type="region of interest" description="Disordered" evidence="1">
    <location>
        <begin position="561"/>
        <end position="620"/>
    </location>
</feature>
<sequence>MPDKCVPEASSRDPNVEGLLSEREALLSLGPLPHQETARLPSCADASIKSRNLARIRARCLRYNLSNRFQLLLSMAGYPYQALTGIDIRLLDLLPGSRADPVRCSMRHAPLQSSTNFQALSYTWGDPPDSERIAIDGHVVAIRPNLFSALIHLRQVDATRTLWIDAVAINQQDVPERNRQVLRMQNIYALATSVHVWLGEVDADDEAALALVQSLAGVVEDAERLLDTGTQNAYIERWHPQFEAAPPATIRALNNIFNRPWWNRVWIIQEVSLARQSEARVQCGTTSLPWLHFLVVAYAIEECWQIVNQRLWLEFPDDALSGFLGGIRLAQCRYSDASRPQFRLLELLTQHREGQATNARDHIYGLLGLSGDIEEFGIQPDYSSDVVDVYVDFVTRIVNATHSLDVLCACRGERNLTALPSWVPDWSTDAVIPGICIFERYCGGDIFPRSPISHFQRYRAAGAQMADIAFEGPRLRARGVWIGRVCHLGALDEGMQFDDTDSFGLADEDGKSASGSDTFDSWLNLILDCPIWPRIEERYGSPSNVLHAFCRTLVANRNNRMTIPPAENDDSDASVDVDADDETSNDADTDDETSNDADMDDEVSTSETSEAAPDSRLFDPSEMLSMTPGGFKACLQVSWGKRLAILDNGYVGIVPGHAVVGDHVAILLGCSLPVVLRKGEEDSQLVGECYFYGLSEGELWQEDNGPPSTQVITLV</sequence>
<reference evidence="3" key="1">
    <citation type="submission" date="2020-01" db="EMBL/GenBank/DDBJ databases">
        <authorList>
            <consortium name="DOE Joint Genome Institute"/>
            <person name="Haridas S."/>
            <person name="Albert R."/>
            <person name="Binder M."/>
            <person name="Bloem J."/>
            <person name="Labutti K."/>
            <person name="Salamov A."/>
            <person name="Andreopoulos B."/>
            <person name="Baker S.E."/>
            <person name="Barry K."/>
            <person name="Bills G."/>
            <person name="Bluhm B.H."/>
            <person name="Cannon C."/>
            <person name="Castanera R."/>
            <person name="Culley D.E."/>
            <person name="Daum C."/>
            <person name="Ezra D."/>
            <person name="Gonzalez J.B."/>
            <person name="Henrissat B."/>
            <person name="Kuo A."/>
            <person name="Liang C."/>
            <person name="Lipzen A."/>
            <person name="Lutzoni F."/>
            <person name="Magnuson J."/>
            <person name="Mondo S."/>
            <person name="Nolan M."/>
            <person name="Ohm R."/>
            <person name="Pangilinan J."/>
            <person name="Park H.-J."/>
            <person name="Ramirez L."/>
            <person name="Alfaro M."/>
            <person name="Sun H."/>
            <person name="Tritt A."/>
            <person name="Yoshinaga Y."/>
            <person name="Zwiers L.-H."/>
            <person name="Turgeon B.G."/>
            <person name="Goodwin S.B."/>
            <person name="Spatafora J.W."/>
            <person name="Crous P.W."/>
            <person name="Grigoriev I.V."/>
        </authorList>
    </citation>
    <scope>NUCLEOTIDE SEQUENCE</scope>
    <source>
        <strain evidence="3">P77</strain>
    </source>
</reference>
<evidence type="ECO:0000256" key="1">
    <source>
        <dbReference type="SAM" id="MobiDB-lite"/>
    </source>
</evidence>
<evidence type="ECO:0000259" key="2">
    <source>
        <dbReference type="Pfam" id="PF06985"/>
    </source>
</evidence>
<dbReference type="InterPro" id="IPR010730">
    <property type="entry name" value="HET"/>
</dbReference>
<dbReference type="Proteomes" id="UP000800040">
    <property type="component" value="Unassembled WGS sequence"/>
</dbReference>
<dbReference type="AlphaFoldDB" id="A0A6A5K1L8"/>
<accession>A0A6A5K1L8</accession>
<dbReference type="InterPro" id="IPR052895">
    <property type="entry name" value="HetReg/Transcr_Mod"/>
</dbReference>